<accession>A0ABW3JD00</accession>
<evidence type="ECO:0000256" key="1">
    <source>
        <dbReference type="SAM" id="SignalP"/>
    </source>
</evidence>
<keyword evidence="3" id="KW-1185">Reference proteome</keyword>
<protein>
    <submittedName>
        <fullName evidence="2">Uncharacterized protein</fullName>
    </submittedName>
</protein>
<evidence type="ECO:0000313" key="2">
    <source>
        <dbReference type="EMBL" id="MFD0988227.1"/>
    </source>
</evidence>
<keyword evidence="1" id="KW-0732">Signal</keyword>
<dbReference type="RefSeq" id="WP_379091124.1">
    <property type="nucleotide sequence ID" value="NZ_JBHTJO010000002.1"/>
</dbReference>
<dbReference type="Proteomes" id="UP001597102">
    <property type="component" value="Unassembled WGS sequence"/>
</dbReference>
<feature type="signal peptide" evidence="1">
    <location>
        <begin position="1"/>
        <end position="26"/>
    </location>
</feature>
<sequence length="336" mass="36494">MRAVAFVLTVLALCAYTFLLTGPAKAAPSGTFSSPEQLIQWASDYRTHPSPHRLPAAVHAMRELGLFGDEEKGGFCIGFIAGVLGANKNDAPKLIAGMFPMPPKEQAVIIKAIAYSGRPDWQDLLIQFQDKMPLRKPLIDAYVDGKEPGLMELPLEDGSPVIYTLWGYYSATGQYQPVMRIMEALRWSKSDEEAGFSWSSLWSGWKNDPKLVEKVTTGGTAKWTLASYAERDRQLISLYRAEYPRQPEEIAGPLREVIAAAEAFEAEEVRKDQLTAIEEAQREHAMNEAGGSKLAKVGSIGIATGCVAASALGQAQIAVPCVVGGALYSGAVQLMQ</sequence>
<gene>
    <name evidence="2" type="ORF">ACFQ2F_14080</name>
</gene>
<dbReference type="EMBL" id="JBHTJO010000002">
    <property type="protein sequence ID" value="MFD0988227.1"/>
    <property type="molecule type" value="Genomic_DNA"/>
</dbReference>
<comment type="caution">
    <text evidence="2">The sequence shown here is derived from an EMBL/GenBank/DDBJ whole genome shotgun (WGS) entry which is preliminary data.</text>
</comment>
<name>A0ABW3JD00_9HYPH</name>
<feature type="chain" id="PRO_5045654406" evidence="1">
    <location>
        <begin position="27"/>
        <end position="336"/>
    </location>
</feature>
<organism evidence="2 3">
    <name type="scientific">Methyloligella solikamskensis</name>
    <dbReference type="NCBI Taxonomy" id="1177756"/>
    <lineage>
        <taxon>Bacteria</taxon>
        <taxon>Pseudomonadati</taxon>
        <taxon>Pseudomonadota</taxon>
        <taxon>Alphaproteobacteria</taxon>
        <taxon>Hyphomicrobiales</taxon>
        <taxon>Hyphomicrobiaceae</taxon>
        <taxon>Methyloligella</taxon>
    </lineage>
</organism>
<reference evidence="3" key="1">
    <citation type="journal article" date="2019" name="Int. J. Syst. Evol. Microbiol.">
        <title>The Global Catalogue of Microorganisms (GCM) 10K type strain sequencing project: providing services to taxonomists for standard genome sequencing and annotation.</title>
        <authorList>
            <consortium name="The Broad Institute Genomics Platform"/>
            <consortium name="The Broad Institute Genome Sequencing Center for Infectious Disease"/>
            <person name="Wu L."/>
            <person name="Ma J."/>
        </authorList>
    </citation>
    <scope>NUCLEOTIDE SEQUENCE [LARGE SCALE GENOMIC DNA]</scope>
    <source>
        <strain evidence="3">CCUG 61697</strain>
    </source>
</reference>
<evidence type="ECO:0000313" key="3">
    <source>
        <dbReference type="Proteomes" id="UP001597102"/>
    </source>
</evidence>
<proteinExistence type="predicted"/>